<dbReference type="Proteomes" id="UP001159364">
    <property type="component" value="Unassembled WGS sequence"/>
</dbReference>
<organism evidence="2 3">
    <name type="scientific">Erythroxylum novogranatense</name>
    <dbReference type="NCBI Taxonomy" id="1862640"/>
    <lineage>
        <taxon>Eukaryota</taxon>
        <taxon>Viridiplantae</taxon>
        <taxon>Streptophyta</taxon>
        <taxon>Embryophyta</taxon>
        <taxon>Tracheophyta</taxon>
        <taxon>Spermatophyta</taxon>
        <taxon>Magnoliopsida</taxon>
        <taxon>eudicotyledons</taxon>
        <taxon>Gunneridae</taxon>
        <taxon>Pentapetalae</taxon>
        <taxon>rosids</taxon>
        <taxon>fabids</taxon>
        <taxon>Malpighiales</taxon>
        <taxon>Erythroxylaceae</taxon>
        <taxon>Erythroxylum</taxon>
    </lineage>
</organism>
<accession>A0AAV8S4H3</accession>
<sequence length="115" mass="13344">MNSSARFSKIEEEREQLAVEIRYLQAKDAEFLKQQDSLIAELKKANEGISRKLAELEERSPETLLLMPTDLLEGWQTRQKDSERPEKGDFDNLNKVIYFNEVIIASIALFVRKSI</sequence>
<gene>
    <name evidence="2" type="ORF">K2173_014556</name>
</gene>
<comment type="caution">
    <text evidence="2">The sequence shown here is derived from an EMBL/GenBank/DDBJ whole genome shotgun (WGS) entry which is preliminary data.</text>
</comment>
<evidence type="ECO:0000313" key="2">
    <source>
        <dbReference type="EMBL" id="KAJ8746975.1"/>
    </source>
</evidence>
<protein>
    <submittedName>
        <fullName evidence="2">Uncharacterized protein</fullName>
    </submittedName>
</protein>
<proteinExistence type="predicted"/>
<dbReference type="EMBL" id="JAIWQS010000260">
    <property type="protein sequence ID" value="KAJ8746975.1"/>
    <property type="molecule type" value="Genomic_DNA"/>
</dbReference>
<reference evidence="2 3" key="1">
    <citation type="submission" date="2021-09" db="EMBL/GenBank/DDBJ databases">
        <title>Genomic insights and catalytic innovation underlie evolution of tropane alkaloids biosynthesis.</title>
        <authorList>
            <person name="Wang Y.-J."/>
            <person name="Tian T."/>
            <person name="Huang J.-P."/>
            <person name="Huang S.-X."/>
        </authorList>
    </citation>
    <scope>NUCLEOTIDE SEQUENCE [LARGE SCALE GENOMIC DNA]</scope>
    <source>
        <strain evidence="2">KIB-2018</strain>
        <tissue evidence="2">Leaf</tissue>
    </source>
</reference>
<keyword evidence="2" id="KW-0496">Mitochondrion</keyword>
<keyword evidence="3" id="KW-1185">Reference proteome</keyword>
<evidence type="ECO:0000256" key="1">
    <source>
        <dbReference type="SAM" id="Coils"/>
    </source>
</evidence>
<feature type="coiled-coil region" evidence="1">
    <location>
        <begin position="7"/>
        <end position="59"/>
    </location>
</feature>
<dbReference type="AlphaFoldDB" id="A0AAV8S4H3"/>
<name>A0AAV8S4H3_9ROSI</name>
<evidence type="ECO:0000313" key="3">
    <source>
        <dbReference type="Proteomes" id="UP001159364"/>
    </source>
</evidence>
<geneLocation type="mitochondrion" evidence="2"/>
<keyword evidence="1" id="KW-0175">Coiled coil</keyword>